<evidence type="ECO:0000313" key="2">
    <source>
        <dbReference type="Proteomes" id="UP000002675"/>
    </source>
</evidence>
<gene>
    <name evidence="1" type="ordered locus">VVA0225</name>
</gene>
<dbReference type="AlphaFoldDB" id="Q7MFU4"/>
<dbReference type="HOGENOM" id="CLU_1685851_0_0_6"/>
<dbReference type="KEGG" id="vvy:VVA0225"/>
<dbReference type="eggNOG" id="ENOG5031PZG">
    <property type="taxonomic scope" value="Bacteria"/>
</dbReference>
<accession>Q7MFU4</accession>
<proteinExistence type="predicted"/>
<sequence length="156" mass="17999">MDSFSWQLLYCLPNNLAAHTNHQYFGRGDFSRIRLALLLGRVSSNGYNTTNTMITITSDSLNIALALLKEANFTRDQIFYNDGVHSHQVLGLNIKYEDFEIGGMYLRQETRYTLVLHAADCIEFWFDREQVRFESHKIVLPHSNVGLPSELAQHNF</sequence>
<name>Q7MFU4_VIBVY</name>
<organism evidence="1 2">
    <name type="scientific">Vibrio vulnificus (strain YJ016)</name>
    <dbReference type="NCBI Taxonomy" id="196600"/>
    <lineage>
        <taxon>Bacteria</taxon>
        <taxon>Pseudomonadati</taxon>
        <taxon>Pseudomonadota</taxon>
        <taxon>Gammaproteobacteria</taxon>
        <taxon>Vibrionales</taxon>
        <taxon>Vibrionaceae</taxon>
        <taxon>Vibrio</taxon>
    </lineage>
</organism>
<dbReference type="EMBL" id="BA000038">
    <property type="protein sequence ID" value="BAC96251.1"/>
    <property type="molecule type" value="Genomic_DNA"/>
</dbReference>
<evidence type="ECO:0000313" key="1">
    <source>
        <dbReference type="EMBL" id="BAC96251.1"/>
    </source>
</evidence>
<reference evidence="1 2" key="1">
    <citation type="journal article" date="2003" name="Genome Res.">
        <title>Comparative genome analysis of Vibrio vulnificus, a marine pathogen.</title>
        <authorList>
            <person name="Chen C.Y."/>
            <person name="Wu K.M."/>
            <person name="Chang Y.C."/>
            <person name="Chang C.H."/>
            <person name="Tsai H.C."/>
            <person name="Liao T.L."/>
            <person name="Liu Y.M."/>
            <person name="Chen H.J."/>
            <person name="Shen A.B."/>
            <person name="Li J.C."/>
            <person name="Su T.L."/>
            <person name="Shao C.P."/>
            <person name="Lee C.T."/>
            <person name="Hor L.I."/>
            <person name="Tsai S.F."/>
        </authorList>
    </citation>
    <scope>NUCLEOTIDE SEQUENCE [LARGE SCALE GENOMIC DNA]</scope>
    <source>
        <strain evidence="1 2">YJ016</strain>
    </source>
</reference>
<dbReference type="Proteomes" id="UP000002675">
    <property type="component" value="Chromosome II"/>
</dbReference>
<protein>
    <submittedName>
        <fullName evidence="1">Uncharacterized protein</fullName>
    </submittedName>
</protein>